<protein>
    <recommendedName>
        <fullName evidence="1">Thoeris protein ThsB TIR-like domain-containing protein</fullName>
    </recommendedName>
</protein>
<evidence type="ECO:0000313" key="3">
    <source>
        <dbReference type="Proteomes" id="UP000018072"/>
    </source>
</evidence>
<accession>R7H9R0</accession>
<dbReference type="Proteomes" id="UP000018072">
    <property type="component" value="Unassembled WGS sequence"/>
</dbReference>
<proteinExistence type="predicted"/>
<organism evidence="2 3">
    <name type="scientific">Leyella stercorea CAG:629</name>
    <dbReference type="NCBI Taxonomy" id="1263103"/>
    <lineage>
        <taxon>Bacteria</taxon>
        <taxon>Pseudomonadati</taxon>
        <taxon>Bacteroidota</taxon>
        <taxon>Bacteroidia</taxon>
        <taxon>Bacteroidales</taxon>
        <taxon>Prevotellaceae</taxon>
        <taxon>Leyella</taxon>
    </lineage>
</organism>
<dbReference type="InterPro" id="IPR015032">
    <property type="entry name" value="ThsB__TIR-like_domain"/>
</dbReference>
<gene>
    <name evidence="2" type="ORF">BN741_00410</name>
</gene>
<sequence length="185" mass="21325">MTITDRSYRTCTYIAGDWTGDSSAIEELHKWNESDHWGLSFTDIHNLTQSRDSSQNCSIKSSLRTRMNYCKTFVLIVGEQTNTVTSGACFWCNSYIAPTTTKCASCKKGYSIDNRSYIKTECDMAASDYDASKLKIIVLYNAEKVDRNRCPEAVRWKGTHLNMYYKGFDGRYYWNYSAIKQAFEE</sequence>
<dbReference type="Pfam" id="PF08937">
    <property type="entry name" value="ThsB_TIR"/>
    <property type="match status" value="1"/>
</dbReference>
<reference evidence="2" key="1">
    <citation type="submission" date="2012-11" db="EMBL/GenBank/DDBJ databases">
        <title>Dependencies among metagenomic species, viruses, plasmids and units of genetic variation.</title>
        <authorList>
            <person name="Nielsen H.B."/>
            <person name="Almeida M."/>
            <person name="Juncker A.S."/>
            <person name="Rasmussen S."/>
            <person name="Li J."/>
            <person name="Sunagawa S."/>
            <person name="Plichta D."/>
            <person name="Gautier L."/>
            <person name="Le Chatelier E."/>
            <person name="Peletier E."/>
            <person name="Bonde I."/>
            <person name="Nielsen T."/>
            <person name="Manichanh C."/>
            <person name="Arumugam M."/>
            <person name="Batto J."/>
            <person name="Santos M.B.Q.D."/>
            <person name="Blom N."/>
            <person name="Borruel N."/>
            <person name="Burgdorf K.S."/>
            <person name="Boumezbeur F."/>
            <person name="Casellas F."/>
            <person name="Dore J."/>
            <person name="Guarner F."/>
            <person name="Hansen T."/>
            <person name="Hildebrand F."/>
            <person name="Kaas R.S."/>
            <person name="Kennedy S."/>
            <person name="Kristiansen K."/>
            <person name="Kultima J.R."/>
            <person name="Leonard P."/>
            <person name="Levenez F."/>
            <person name="Lund O."/>
            <person name="Moumen B."/>
            <person name="Le Paslier D."/>
            <person name="Pons N."/>
            <person name="Pedersen O."/>
            <person name="Prifti E."/>
            <person name="Qin J."/>
            <person name="Raes J."/>
            <person name="Tap J."/>
            <person name="Tims S."/>
            <person name="Ussery D.W."/>
            <person name="Yamada T."/>
            <person name="MetaHit consortium"/>
            <person name="Renault P."/>
            <person name="Sicheritz-Ponten T."/>
            <person name="Bork P."/>
            <person name="Wang J."/>
            <person name="Brunak S."/>
            <person name="Ehrlich S.D."/>
        </authorList>
    </citation>
    <scope>NUCLEOTIDE SEQUENCE [LARGE SCALE GENOMIC DNA]</scope>
</reference>
<evidence type="ECO:0000259" key="1">
    <source>
        <dbReference type="Pfam" id="PF08937"/>
    </source>
</evidence>
<feature type="domain" description="Thoeris protein ThsB TIR-like" evidence="1">
    <location>
        <begin position="18"/>
        <end position="83"/>
    </location>
</feature>
<name>R7H9R0_9BACT</name>
<comment type="caution">
    <text evidence="2">The sequence shown here is derived from an EMBL/GenBank/DDBJ whole genome shotgun (WGS) entry which is preliminary data.</text>
</comment>
<dbReference type="AlphaFoldDB" id="R7H9R0"/>
<dbReference type="Gene3D" id="3.40.50.11200">
    <property type="match status" value="1"/>
</dbReference>
<dbReference type="STRING" id="1263103.BN741_00410"/>
<dbReference type="RefSeq" id="WP_022429697.1">
    <property type="nucleotide sequence ID" value="NZ_FR899171.1"/>
</dbReference>
<evidence type="ECO:0000313" key="2">
    <source>
        <dbReference type="EMBL" id="CDE34947.1"/>
    </source>
</evidence>
<dbReference type="EMBL" id="CBIT010000279">
    <property type="protein sequence ID" value="CDE34947.1"/>
    <property type="molecule type" value="Genomic_DNA"/>
</dbReference>